<feature type="transmembrane region" description="Helical" evidence="21">
    <location>
        <begin position="80"/>
        <end position="100"/>
    </location>
</feature>
<accession>A0A0G0NK24</accession>
<reference evidence="22 23" key="1">
    <citation type="journal article" date="2015" name="Nature">
        <title>rRNA introns, odd ribosomes, and small enigmatic genomes across a large radiation of phyla.</title>
        <authorList>
            <person name="Brown C.T."/>
            <person name="Hug L.A."/>
            <person name="Thomas B.C."/>
            <person name="Sharon I."/>
            <person name="Castelle C.J."/>
            <person name="Singh A."/>
            <person name="Wilkins M.J."/>
            <person name="Williams K.H."/>
            <person name="Banfield J.F."/>
        </authorList>
    </citation>
    <scope>NUCLEOTIDE SEQUENCE [LARGE SCALE GENOMIC DNA]</scope>
</reference>
<evidence type="ECO:0000256" key="10">
    <source>
        <dbReference type="ARBA" id="ARBA00022989"/>
    </source>
</evidence>
<dbReference type="AlphaFoldDB" id="A0A0G0NK24"/>
<dbReference type="InterPro" id="IPR001182">
    <property type="entry name" value="FtsW/RodA"/>
</dbReference>
<keyword evidence="7 21" id="KW-0812">Transmembrane</keyword>
<dbReference type="GO" id="GO:0008955">
    <property type="term" value="F:peptidoglycan glycosyltransferase activity"/>
    <property type="evidence" value="ECO:0007669"/>
    <property type="project" value="UniProtKB-EC"/>
</dbReference>
<evidence type="ECO:0000256" key="14">
    <source>
        <dbReference type="ARBA" id="ARBA00032370"/>
    </source>
</evidence>
<evidence type="ECO:0000256" key="20">
    <source>
        <dbReference type="ARBA" id="ARBA00049902"/>
    </source>
</evidence>
<dbReference type="EMBL" id="LBWQ01000023">
    <property type="protein sequence ID" value="KKR13141.1"/>
    <property type="molecule type" value="Genomic_DNA"/>
</dbReference>
<evidence type="ECO:0000256" key="5">
    <source>
        <dbReference type="ARBA" id="ARBA00022676"/>
    </source>
</evidence>
<evidence type="ECO:0000256" key="16">
    <source>
        <dbReference type="ARBA" id="ARBA00038053"/>
    </source>
</evidence>
<comment type="subcellular location">
    <subcellularLocation>
        <location evidence="1">Cell membrane</location>
        <topology evidence="1">Multi-pass membrane protein</topology>
    </subcellularLocation>
</comment>
<feature type="transmembrane region" description="Helical" evidence="21">
    <location>
        <begin position="225"/>
        <end position="245"/>
    </location>
</feature>
<dbReference type="GO" id="GO:0032153">
    <property type="term" value="C:cell division site"/>
    <property type="evidence" value="ECO:0007669"/>
    <property type="project" value="TreeGrafter"/>
</dbReference>
<evidence type="ECO:0000313" key="22">
    <source>
        <dbReference type="EMBL" id="KKR13141.1"/>
    </source>
</evidence>
<feature type="transmembrane region" description="Helical" evidence="21">
    <location>
        <begin position="336"/>
        <end position="357"/>
    </location>
</feature>
<evidence type="ECO:0000256" key="12">
    <source>
        <dbReference type="ARBA" id="ARBA00023306"/>
    </source>
</evidence>
<proteinExistence type="inferred from homology"/>
<feature type="transmembrane region" description="Helical" evidence="21">
    <location>
        <begin position="56"/>
        <end position="73"/>
    </location>
</feature>
<evidence type="ECO:0000256" key="18">
    <source>
        <dbReference type="ARBA" id="ARBA00041418"/>
    </source>
</evidence>
<dbReference type="PANTHER" id="PTHR30474:SF2">
    <property type="entry name" value="PEPTIDOGLYCAN GLYCOSYLTRANSFERASE FTSW-RELATED"/>
    <property type="match status" value="1"/>
</dbReference>
<evidence type="ECO:0000256" key="11">
    <source>
        <dbReference type="ARBA" id="ARBA00023136"/>
    </source>
</evidence>
<dbReference type="NCBIfam" id="TIGR02614">
    <property type="entry name" value="ftsW"/>
    <property type="match status" value="1"/>
</dbReference>
<dbReference type="Pfam" id="PF01098">
    <property type="entry name" value="FTSW_RODA_SPOVE"/>
    <property type="match status" value="1"/>
</dbReference>
<feature type="transmembrane region" description="Helical" evidence="21">
    <location>
        <begin position="112"/>
        <end position="132"/>
    </location>
</feature>
<protein>
    <recommendedName>
        <fullName evidence="17">Probable peptidoglycan glycosyltransferase FtsW</fullName>
        <ecNumber evidence="19">2.4.99.28</ecNumber>
    </recommendedName>
    <alternativeName>
        <fullName evidence="18">Cell division protein FtsW</fullName>
    </alternativeName>
    <alternativeName>
        <fullName evidence="15">Cell wall polymerase</fullName>
    </alternativeName>
    <alternativeName>
        <fullName evidence="14">Peptidoglycan polymerase</fullName>
    </alternativeName>
</protein>
<dbReference type="PANTHER" id="PTHR30474">
    <property type="entry name" value="CELL CYCLE PROTEIN"/>
    <property type="match status" value="1"/>
</dbReference>
<evidence type="ECO:0000256" key="8">
    <source>
        <dbReference type="ARBA" id="ARBA00022960"/>
    </source>
</evidence>
<organism evidence="22 23">
    <name type="scientific">Candidatus Woesebacteria bacterium GW2011_GWA1_39_21b</name>
    <dbReference type="NCBI Taxonomy" id="1618551"/>
    <lineage>
        <taxon>Bacteria</taxon>
        <taxon>Candidatus Woeseibacteriota</taxon>
    </lineage>
</organism>
<keyword evidence="9" id="KW-0573">Peptidoglycan synthesis</keyword>
<dbReference type="PATRIC" id="fig|1618551.3.peg.941"/>
<evidence type="ECO:0000256" key="4">
    <source>
        <dbReference type="ARBA" id="ARBA00022618"/>
    </source>
</evidence>
<dbReference type="GO" id="GO:0009252">
    <property type="term" value="P:peptidoglycan biosynthetic process"/>
    <property type="evidence" value="ECO:0007669"/>
    <property type="project" value="UniProtKB-KW"/>
</dbReference>
<dbReference type="GO" id="GO:0005886">
    <property type="term" value="C:plasma membrane"/>
    <property type="evidence" value="ECO:0007669"/>
    <property type="project" value="UniProtKB-SubCell"/>
</dbReference>
<evidence type="ECO:0000256" key="3">
    <source>
        <dbReference type="ARBA" id="ARBA00022475"/>
    </source>
</evidence>
<dbReference type="GO" id="GO:0051301">
    <property type="term" value="P:cell division"/>
    <property type="evidence" value="ECO:0007669"/>
    <property type="project" value="UniProtKB-KW"/>
</dbReference>
<evidence type="ECO:0000256" key="13">
    <source>
        <dbReference type="ARBA" id="ARBA00023316"/>
    </source>
</evidence>
<keyword evidence="3" id="KW-1003">Cell membrane</keyword>
<keyword evidence="6" id="KW-0808">Transferase</keyword>
<feature type="transmembrane region" description="Helical" evidence="21">
    <location>
        <begin position="183"/>
        <end position="205"/>
    </location>
</feature>
<dbReference type="GO" id="GO:0071555">
    <property type="term" value="P:cell wall organization"/>
    <property type="evidence" value="ECO:0007669"/>
    <property type="project" value="UniProtKB-KW"/>
</dbReference>
<dbReference type="EC" id="2.4.99.28" evidence="19"/>
<evidence type="ECO:0000256" key="6">
    <source>
        <dbReference type="ARBA" id="ARBA00022679"/>
    </source>
</evidence>
<keyword evidence="11 21" id="KW-0472">Membrane</keyword>
<evidence type="ECO:0000256" key="2">
    <source>
        <dbReference type="ARBA" id="ARBA00004752"/>
    </source>
</evidence>
<evidence type="ECO:0000256" key="1">
    <source>
        <dbReference type="ARBA" id="ARBA00004651"/>
    </source>
</evidence>
<evidence type="ECO:0000256" key="21">
    <source>
        <dbReference type="SAM" id="Phobius"/>
    </source>
</evidence>
<feature type="transmembrane region" description="Helical" evidence="21">
    <location>
        <begin position="144"/>
        <end position="177"/>
    </location>
</feature>
<evidence type="ECO:0000256" key="15">
    <source>
        <dbReference type="ARBA" id="ARBA00033270"/>
    </source>
</evidence>
<feature type="transmembrane region" description="Helical" evidence="21">
    <location>
        <begin position="270"/>
        <end position="291"/>
    </location>
</feature>
<comment type="catalytic activity">
    <reaction evidence="20">
        <text>[GlcNAc-(1-&gt;4)-Mur2Ac(oyl-L-Ala-gamma-D-Glu-L-Lys-D-Ala-D-Ala)](n)-di-trans,octa-cis-undecaprenyl diphosphate + beta-D-GlcNAc-(1-&gt;4)-Mur2Ac(oyl-L-Ala-gamma-D-Glu-L-Lys-D-Ala-D-Ala)-di-trans,octa-cis-undecaprenyl diphosphate = [GlcNAc-(1-&gt;4)-Mur2Ac(oyl-L-Ala-gamma-D-Glu-L-Lys-D-Ala-D-Ala)](n+1)-di-trans,octa-cis-undecaprenyl diphosphate + di-trans,octa-cis-undecaprenyl diphosphate + H(+)</text>
        <dbReference type="Rhea" id="RHEA:23708"/>
        <dbReference type="Rhea" id="RHEA-COMP:9602"/>
        <dbReference type="Rhea" id="RHEA-COMP:9603"/>
        <dbReference type="ChEBI" id="CHEBI:15378"/>
        <dbReference type="ChEBI" id="CHEBI:58405"/>
        <dbReference type="ChEBI" id="CHEBI:60033"/>
        <dbReference type="ChEBI" id="CHEBI:78435"/>
        <dbReference type="EC" id="2.4.99.28"/>
    </reaction>
</comment>
<dbReference type="Proteomes" id="UP000034690">
    <property type="component" value="Unassembled WGS sequence"/>
</dbReference>
<gene>
    <name evidence="22" type="ORF">UT40_C0023G0007</name>
</gene>
<keyword evidence="13" id="KW-0961">Cell wall biogenesis/degradation</keyword>
<evidence type="ECO:0000256" key="19">
    <source>
        <dbReference type="ARBA" id="ARBA00044770"/>
    </source>
</evidence>
<dbReference type="InterPro" id="IPR013437">
    <property type="entry name" value="FtsW"/>
</dbReference>
<feature type="transmembrane region" description="Helical" evidence="21">
    <location>
        <begin position="303"/>
        <end position="330"/>
    </location>
</feature>
<evidence type="ECO:0000313" key="23">
    <source>
        <dbReference type="Proteomes" id="UP000034690"/>
    </source>
</evidence>
<evidence type="ECO:0000256" key="7">
    <source>
        <dbReference type="ARBA" id="ARBA00022692"/>
    </source>
</evidence>
<keyword evidence="8" id="KW-0133">Cell shape</keyword>
<evidence type="ECO:0000256" key="9">
    <source>
        <dbReference type="ARBA" id="ARBA00022984"/>
    </source>
</evidence>
<name>A0A0G0NK24_9BACT</name>
<comment type="caution">
    <text evidence="22">The sequence shown here is derived from an EMBL/GenBank/DDBJ whole genome shotgun (WGS) entry which is preliminary data.</text>
</comment>
<sequence length="363" mass="40292">MRKHKLLKNSQTFDKKLLFLTLVLTLVGLVALTDASAPLAQKNFSDKFFFVKQQLIWAFFGICLFFIVSRLNYKIWEKTASLLFFASLLGLLLVFIPNIGERFLGARRWVSLGPLTFQPSEFVKLTLALYIAKLSTRDKKYLAYLLPIILSSFLIMLQPDLGTTIVIVGMAMVQIFVAGVPLAFFALTLLVGVILGSILIMFSDYRKDRLLTFFERSRDPLDKSYHIRQILIALGSGGLFGVGLGHSRQKYLFLPETATDSIFAVISEEVGFLGAALLILAFVFFIIRGIYIAKRAPDKFSRILAIGIVSWIGGQAFLNISSMVALVPLTGIPLPFFSYGGSSLVTILIACGILLNISSYAKD</sequence>
<keyword evidence="4" id="KW-0132">Cell division</keyword>
<evidence type="ECO:0000256" key="17">
    <source>
        <dbReference type="ARBA" id="ARBA00041185"/>
    </source>
</evidence>
<keyword evidence="10 21" id="KW-1133">Transmembrane helix</keyword>
<keyword evidence="5" id="KW-0328">Glycosyltransferase</keyword>
<dbReference type="GO" id="GO:0008360">
    <property type="term" value="P:regulation of cell shape"/>
    <property type="evidence" value="ECO:0007669"/>
    <property type="project" value="UniProtKB-KW"/>
</dbReference>
<dbReference type="GO" id="GO:0015648">
    <property type="term" value="F:lipid-linked peptidoglycan transporter activity"/>
    <property type="evidence" value="ECO:0007669"/>
    <property type="project" value="TreeGrafter"/>
</dbReference>
<comment type="similarity">
    <text evidence="16">Belongs to the SEDS family. FtsW subfamily.</text>
</comment>
<comment type="pathway">
    <text evidence="2">Cell wall biogenesis; peptidoglycan biosynthesis.</text>
</comment>
<keyword evidence="12" id="KW-0131">Cell cycle</keyword>